<feature type="transmembrane region" description="Helical" evidence="6">
    <location>
        <begin position="40"/>
        <end position="64"/>
    </location>
</feature>
<comment type="subcellular location">
    <subcellularLocation>
        <location evidence="1 6">Cell membrane</location>
        <topology evidence="1 6">Multi-pass membrane protein</topology>
    </subcellularLocation>
</comment>
<feature type="transmembrane region" description="Helical" evidence="6">
    <location>
        <begin position="193"/>
        <end position="211"/>
    </location>
</feature>
<evidence type="ECO:0000256" key="6">
    <source>
        <dbReference type="RuleBase" id="RU366058"/>
    </source>
</evidence>
<accession>A0ABV1QJT4</accession>
<feature type="transmembrane region" description="Helical" evidence="6">
    <location>
        <begin position="12"/>
        <end position="28"/>
    </location>
</feature>
<evidence type="ECO:0000256" key="1">
    <source>
        <dbReference type="ARBA" id="ARBA00004651"/>
    </source>
</evidence>
<dbReference type="Pfam" id="PF09335">
    <property type="entry name" value="VTT_dom"/>
    <property type="match status" value="1"/>
</dbReference>
<keyword evidence="2 6" id="KW-1003">Cell membrane</keyword>
<evidence type="ECO:0000313" key="10">
    <source>
        <dbReference type="Proteomes" id="UP001480955"/>
    </source>
</evidence>
<dbReference type="InterPro" id="IPR015414">
    <property type="entry name" value="TMEM64"/>
</dbReference>
<evidence type="ECO:0000256" key="4">
    <source>
        <dbReference type="ARBA" id="ARBA00022989"/>
    </source>
</evidence>
<evidence type="ECO:0000259" key="8">
    <source>
        <dbReference type="Pfam" id="PF09335"/>
    </source>
</evidence>
<comment type="similarity">
    <text evidence="6">Belongs to the TVP38/TMEM64 family.</text>
</comment>
<feature type="transmembrane region" description="Helical" evidence="6">
    <location>
        <begin position="76"/>
        <end position="104"/>
    </location>
</feature>
<name>A0ABV1QJT4_9HYPH</name>
<feature type="transmembrane region" description="Helical" evidence="6">
    <location>
        <begin position="160"/>
        <end position="181"/>
    </location>
</feature>
<evidence type="ECO:0000256" key="2">
    <source>
        <dbReference type="ARBA" id="ARBA00022475"/>
    </source>
</evidence>
<dbReference type="PANTHER" id="PTHR12677:SF59">
    <property type="entry name" value="GOLGI APPARATUS MEMBRANE PROTEIN TVP38-RELATED"/>
    <property type="match status" value="1"/>
</dbReference>
<organism evidence="9 10">
    <name type="scientific">Methylorubrum podarium</name>
    <dbReference type="NCBI Taxonomy" id="200476"/>
    <lineage>
        <taxon>Bacteria</taxon>
        <taxon>Pseudomonadati</taxon>
        <taxon>Pseudomonadota</taxon>
        <taxon>Alphaproteobacteria</taxon>
        <taxon>Hyphomicrobiales</taxon>
        <taxon>Methylobacteriaceae</taxon>
        <taxon>Methylorubrum</taxon>
    </lineage>
</organism>
<sequence length="262" mass="27802">MDPKSRPAQTWAATAGAAALAVGAWYLLPVEDWLRAFSSWANGLGPYGLLAFGVLFFLATLLVVPGTPLTIAGAVAFGWAVMPVVLLAATLGSWLAFVAARYLFRDRVRGLIARRPALNATVEAVGDGGWRLMTLMRLSPFVPFNAQNYVFGVTDVRTSAYLVSTVIGMLPGTVVCVYLGVIGRHAGSDEPTHWITLGLGLLATVAAVELTRRRVRAKLDKGKRETGKRETGKRETGKSGTGKSETGEIEAGKVAAGKAMAQ</sequence>
<dbReference type="PANTHER" id="PTHR12677">
    <property type="entry name" value="GOLGI APPARATUS MEMBRANE PROTEIN TVP38-RELATED"/>
    <property type="match status" value="1"/>
</dbReference>
<evidence type="ECO:0000256" key="3">
    <source>
        <dbReference type="ARBA" id="ARBA00022692"/>
    </source>
</evidence>
<evidence type="ECO:0000256" key="7">
    <source>
        <dbReference type="SAM" id="MobiDB-lite"/>
    </source>
</evidence>
<gene>
    <name evidence="9" type="ORF">ABS772_06745</name>
</gene>
<feature type="domain" description="VTT" evidence="8">
    <location>
        <begin position="64"/>
        <end position="180"/>
    </location>
</feature>
<comment type="caution">
    <text evidence="9">The sequence shown here is derived from an EMBL/GenBank/DDBJ whole genome shotgun (WGS) entry which is preliminary data.</text>
</comment>
<reference evidence="9 10" key="1">
    <citation type="submission" date="2024-06" db="EMBL/GenBank/DDBJ databases">
        <authorList>
            <person name="Campbell A.G."/>
        </authorList>
    </citation>
    <scope>NUCLEOTIDE SEQUENCE [LARGE SCALE GENOMIC DNA]</scope>
    <source>
        <strain evidence="9 10">EM12</strain>
    </source>
</reference>
<keyword evidence="10" id="KW-1185">Reference proteome</keyword>
<protein>
    <recommendedName>
        <fullName evidence="6">TVP38/TMEM64 family membrane protein</fullName>
    </recommendedName>
</protein>
<dbReference type="EMBL" id="JBELQE010000043">
    <property type="protein sequence ID" value="MER2249614.1"/>
    <property type="molecule type" value="Genomic_DNA"/>
</dbReference>
<evidence type="ECO:0000256" key="5">
    <source>
        <dbReference type="ARBA" id="ARBA00023136"/>
    </source>
</evidence>
<dbReference type="InterPro" id="IPR032816">
    <property type="entry name" value="VTT_dom"/>
</dbReference>
<keyword evidence="5 6" id="KW-0472">Membrane</keyword>
<feature type="region of interest" description="Disordered" evidence="7">
    <location>
        <begin position="219"/>
        <end position="262"/>
    </location>
</feature>
<evidence type="ECO:0000313" key="9">
    <source>
        <dbReference type="EMBL" id="MER2249614.1"/>
    </source>
</evidence>
<dbReference type="RefSeq" id="WP_350393177.1">
    <property type="nucleotide sequence ID" value="NZ_JBELQE010000043.1"/>
</dbReference>
<keyword evidence="4 6" id="KW-1133">Transmembrane helix</keyword>
<proteinExistence type="inferred from homology"/>
<dbReference type="Proteomes" id="UP001480955">
    <property type="component" value="Unassembled WGS sequence"/>
</dbReference>
<feature type="compositionally biased region" description="Basic and acidic residues" evidence="7">
    <location>
        <begin position="219"/>
        <end position="237"/>
    </location>
</feature>
<keyword evidence="3 6" id="KW-0812">Transmembrane</keyword>